<gene>
    <name evidence="2" type="ORF">HK17_12425</name>
</gene>
<dbReference type="AlphaFoldDB" id="A0A252AXY6"/>
<dbReference type="GO" id="GO:0016757">
    <property type="term" value="F:glycosyltransferase activity"/>
    <property type="evidence" value="ECO:0007669"/>
    <property type="project" value="UniProtKB-KW"/>
</dbReference>
<keyword evidence="2" id="KW-0328">Glycosyltransferase</keyword>
<evidence type="ECO:0000313" key="2">
    <source>
        <dbReference type="EMBL" id="OUI96405.1"/>
    </source>
</evidence>
<name>A0A252AXY6_9PROT</name>
<dbReference type="RefSeq" id="WP_086658737.1">
    <property type="nucleotide sequence ID" value="NZ_JBJJWX010000001.1"/>
</dbReference>
<dbReference type="EMBL" id="JOPA01000004">
    <property type="protein sequence ID" value="OUI96405.1"/>
    <property type="molecule type" value="Genomic_DNA"/>
</dbReference>
<keyword evidence="2" id="KW-0808">Transferase</keyword>
<comment type="caution">
    <text evidence="2">The sequence shown here is derived from an EMBL/GenBank/DDBJ whole genome shotgun (WGS) entry which is preliminary data.</text>
</comment>
<dbReference type="Gene3D" id="3.40.50.2000">
    <property type="entry name" value="Glycogen Phosphorylase B"/>
    <property type="match status" value="1"/>
</dbReference>
<evidence type="ECO:0000259" key="1">
    <source>
        <dbReference type="Pfam" id="PF00534"/>
    </source>
</evidence>
<accession>A0A252AXY6</accession>
<sequence length="408" mass="43619">MTSTLHPLHRLWRLLPVERRRRALAHVTSVLAPKASWPVPACDGRVVVAGELSRQSGLGEGARLLLRGLQTHGISAEGVEAGLLASRPSGAEAAFLADRQAALLLHVNSPQVPAALLRLGRSAVKGRRIVGYWVWELPKLPPEWQAGVAGVHEIWTPSHFSARALEGLKPGCVRVVPYPLADAQPQPSALTRASFGWPDDAVVVLTSFSLASSFARKNPLAAIAAFRQAFGDRPDRIFVMKVSSAQHYEEDLRRLQAAAGGAANIRFETRNFPMADVHAMTRNADIVLSLHRSEGLGLVPAEAMLLERPVIATDWSATAEFLTEACGVPVPYTLVPATDDRGVYQVAGAMWADADVSFASQALRKLADDSALRVALGQKARQAALRAFSPQPLLGAVAALTSAPAGGR</sequence>
<dbReference type="PANTHER" id="PTHR46656">
    <property type="entry name" value="PUTATIVE-RELATED"/>
    <property type="match status" value="1"/>
</dbReference>
<dbReference type="Pfam" id="PF00534">
    <property type="entry name" value="Glycos_transf_1"/>
    <property type="match status" value="1"/>
</dbReference>
<dbReference type="PANTHER" id="PTHR46656:SF3">
    <property type="entry name" value="PUTATIVE-RELATED"/>
    <property type="match status" value="1"/>
</dbReference>
<dbReference type="CDD" id="cd03801">
    <property type="entry name" value="GT4_PimA-like"/>
    <property type="match status" value="1"/>
</dbReference>
<protein>
    <submittedName>
        <fullName evidence="2">Mannosyltransferase</fullName>
    </submittedName>
</protein>
<reference evidence="3" key="1">
    <citation type="submission" date="2014-06" db="EMBL/GenBank/DDBJ databases">
        <authorList>
            <person name="Winans N.J."/>
            <person name="Newell P.D."/>
            <person name="Douglas A.E."/>
        </authorList>
    </citation>
    <scope>NUCLEOTIDE SEQUENCE [LARGE SCALE GENOMIC DNA]</scope>
</reference>
<dbReference type="Proteomes" id="UP000194641">
    <property type="component" value="Unassembled WGS sequence"/>
</dbReference>
<dbReference type="InterPro" id="IPR001296">
    <property type="entry name" value="Glyco_trans_1"/>
</dbReference>
<proteinExistence type="predicted"/>
<evidence type="ECO:0000313" key="3">
    <source>
        <dbReference type="Proteomes" id="UP000194641"/>
    </source>
</evidence>
<organism evidence="2 3">
    <name type="scientific">Acetobacter indonesiensis</name>
    <dbReference type="NCBI Taxonomy" id="104101"/>
    <lineage>
        <taxon>Bacteria</taxon>
        <taxon>Pseudomonadati</taxon>
        <taxon>Pseudomonadota</taxon>
        <taxon>Alphaproteobacteria</taxon>
        <taxon>Acetobacterales</taxon>
        <taxon>Acetobacteraceae</taxon>
        <taxon>Acetobacter</taxon>
    </lineage>
</organism>
<dbReference type="SUPFAM" id="SSF53756">
    <property type="entry name" value="UDP-Glycosyltransferase/glycogen phosphorylase"/>
    <property type="match status" value="1"/>
</dbReference>
<feature type="domain" description="Glycosyl transferase family 1" evidence="1">
    <location>
        <begin position="210"/>
        <end position="324"/>
    </location>
</feature>